<evidence type="ECO:0000313" key="3">
    <source>
        <dbReference type="Proteomes" id="UP000183567"/>
    </source>
</evidence>
<gene>
    <name evidence="2" type="ORF">AZE42_08016</name>
</gene>
<dbReference type="OrthoDB" id="3231855at2759"/>
<dbReference type="InterPro" id="IPR036063">
    <property type="entry name" value="Smr_dom_sf"/>
</dbReference>
<protein>
    <recommendedName>
        <fullName evidence="1">Smr domain-containing protein</fullName>
    </recommendedName>
</protein>
<dbReference type="Proteomes" id="UP000183567">
    <property type="component" value="Unassembled WGS sequence"/>
</dbReference>
<dbReference type="STRING" id="180088.A0A1J8Q8H7"/>
<feature type="non-terminal residue" evidence="2">
    <location>
        <position position="1"/>
    </location>
</feature>
<dbReference type="EMBL" id="LVVM01006473">
    <property type="protein sequence ID" value="OJA08020.1"/>
    <property type="molecule type" value="Genomic_DNA"/>
</dbReference>
<evidence type="ECO:0000313" key="2">
    <source>
        <dbReference type="EMBL" id="OJA08020.1"/>
    </source>
</evidence>
<dbReference type="PANTHER" id="PTHR47417:SF1">
    <property type="entry name" value="SMR DOMAIN-CONTAINING PROTEIN YPL199C"/>
    <property type="match status" value="1"/>
</dbReference>
<sequence length="120" mass="13374">GLALKRNRELLDEEASAKIFQENNERSLPNTVNLHGLYVTEAKLYFKRTVEEARDREQPLCVIVGKGIHSDDNIPKIKPAIQALGENLGMIVDVDPENDGRLIFCAVVYVLPSTSTPEDV</sequence>
<comment type="caution">
    <text evidence="2">The sequence shown here is derived from an EMBL/GenBank/DDBJ whole genome shotgun (WGS) entry which is preliminary data.</text>
</comment>
<evidence type="ECO:0000259" key="1">
    <source>
        <dbReference type="PROSITE" id="PS50828"/>
    </source>
</evidence>
<proteinExistence type="predicted"/>
<dbReference type="AlphaFoldDB" id="A0A1J8Q8H7"/>
<dbReference type="InterPro" id="IPR053020">
    <property type="entry name" value="Smr_domain_protein"/>
</dbReference>
<organism evidence="2 3">
    <name type="scientific">Rhizopogon vesiculosus</name>
    <dbReference type="NCBI Taxonomy" id="180088"/>
    <lineage>
        <taxon>Eukaryota</taxon>
        <taxon>Fungi</taxon>
        <taxon>Dikarya</taxon>
        <taxon>Basidiomycota</taxon>
        <taxon>Agaricomycotina</taxon>
        <taxon>Agaricomycetes</taxon>
        <taxon>Agaricomycetidae</taxon>
        <taxon>Boletales</taxon>
        <taxon>Suillineae</taxon>
        <taxon>Rhizopogonaceae</taxon>
        <taxon>Rhizopogon</taxon>
    </lineage>
</organism>
<dbReference type="InterPro" id="IPR002625">
    <property type="entry name" value="Smr_dom"/>
</dbReference>
<dbReference type="PROSITE" id="PS50828">
    <property type="entry name" value="SMR"/>
    <property type="match status" value="1"/>
</dbReference>
<accession>A0A1J8Q8H7</accession>
<dbReference type="SUPFAM" id="SSF160443">
    <property type="entry name" value="SMR domain-like"/>
    <property type="match status" value="1"/>
</dbReference>
<name>A0A1J8Q8H7_9AGAM</name>
<dbReference type="PANTHER" id="PTHR47417">
    <property type="entry name" value="SMR DOMAIN-CONTAINING PROTEIN YPL199C"/>
    <property type="match status" value="1"/>
</dbReference>
<reference evidence="2 3" key="1">
    <citation type="submission" date="2016-03" db="EMBL/GenBank/DDBJ databases">
        <title>Comparative genomics of the ectomycorrhizal sister species Rhizopogon vinicolor and Rhizopogon vesiculosus (Basidiomycota: Boletales) reveals a divergence of the mating type B locus.</title>
        <authorList>
            <person name="Mujic A.B."/>
            <person name="Kuo A."/>
            <person name="Tritt A."/>
            <person name="Lipzen A."/>
            <person name="Chen C."/>
            <person name="Johnson J."/>
            <person name="Sharma A."/>
            <person name="Barry K."/>
            <person name="Grigoriev I.V."/>
            <person name="Spatafora J.W."/>
        </authorList>
    </citation>
    <scope>NUCLEOTIDE SEQUENCE [LARGE SCALE GENOMIC DNA]</scope>
    <source>
        <strain evidence="2 3">AM-OR11-056</strain>
    </source>
</reference>
<feature type="domain" description="Smr" evidence="1">
    <location>
        <begin position="32"/>
        <end position="113"/>
    </location>
</feature>
<dbReference type="Gene3D" id="3.30.1370.110">
    <property type="match status" value="1"/>
</dbReference>
<keyword evidence="3" id="KW-1185">Reference proteome</keyword>
<dbReference type="SMART" id="SM00463">
    <property type="entry name" value="SMR"/>
    <property type="match status" value="1"/>
</dbReference>